<feature type="transmembrane region" description="Helical" evidence="2">
    <location>
        <begin position="73"/>
        <end position="92"/>
    </location>
</feature>
<dbReference type="EMBL" id="JAWRVE010000116">
    <property type="protein sequence ID" value="KAL1857009.1"/>
    <property type="molecule type" value="Genomic_DNA"/>
</dbReference>
<feature type="transmembrane region" description="Helical" evidence="2">
    <location>
        <begin position="43"/>
        <end position="67"/>
    </location>
</feature>
<feature type="transmembrane region" description="Helical" evidence="2">
    <location>
        <begin position="155"/>
        <end position="175"/>
    </location>
</feature>
<accession>A0ABR3WA06</accession>
<reference evidence="3 4" key="1">
    <citation type="journal article" date="2024" name="IMA Fungus">
        <title>IMA Genome - F19 : A genome assembly and annotation guide to empower mycologists, including annotated draft genome sequences of Ceratocystis pirilliformis, Diaporthe australafricana, Fusarium ophioides, Paecilomyces lecythidis, and Sporothrix stenoceras.</title>
        <authorList>
            <person name="Aylward J."/>
            <person name="Wilson A.M."/>
            <person name="Visagie C.M."/>
            <person name="Spraker J."/>
            <person name="Barnes I."/>
            <person name="Buitendag C."/>
            <person name="Ceriani C."/>
            <person name="Del Mar Angel L."/>
            <person name="du Plessis D."/>
            <person name="Fuchs T."/>
            <person name="Gasser K."/>
            <person name="Kramer D."/>
            <person name="Li W."/>
            <person name="Munsamy K."/>
            <person name="Piso A."/>
            <person name="Price J.L."/>
            <person name="Sonnekus B."/>
            <person name="Thomas C."/>
            <person name="van der Nest A."/>
            <person name="van Dijk A."/>
            <person name="van Heerden A."/>
            <person name="van Vuuren N."/>
            <person name="Yilmaz N."/>
            <person name="Duong T.A."/>
            <person name="van der Merwe N.A."/>
            <person name="Wingfield M.J."/>
            <person name="Wingfield B.D."/>
        </authorList>
    </citation>
    <scope>NUCLEOTIDE SEQUENCE [LARGE SCALE GENOMIC DNA]</scope>
    <source>
        <strain evidence="3 4">CMW 18300</strain>
    </source>
</reference>
<feature type="compositionally biased region" description="Basic and acidic residues" evidence="1">
    <location>
        <begin position="352"/>
        <end position="367"/>
    </location>
</feature>
<evidence type="ECO:0000256" key="1">
    <source>
        <dbReference type="SAM" id="MobiDB-lite"/>
    </source>
</evidence>
<organism evidence="3 4">
    <name type="scientific">Diaporthe australafricana</name>
    <dbReference type="NCBI Taxonomy" id="127596"/>
    <lineage>
        <taxon>Eukaryota</taxon>
        <taxon>Fungi</taxon>
        <taxon>Dikarya</taxon>
        <taxon>Ascomycota</taxon>
        <taxon>Pezizomycotina</taxon>
        <taxon>Sordariomycetes</taxon>
        <taxon>Sordariomycetidae</taxon>
        <taxon>Diaporthales</taxon>
        <taxon>Diaporthaceae</taxon>
        <taxon>Diaporthe</taxon>
    </lineage>
</organism>
<dbReference type="PANTHER" id="PTHR35179">
    <property type="entry name" value="PROTEIN CBG02620"/>
    <property type="match status" value="1"/>
</dbReference>
<feature type="transmembrane region" description="Helical" evidence="2">
    <location>
        <begin position="113"/>
        <end position="135"/>
    </location>
</feature>
<name>A0ABR3WA06_9PEZI</name>
<keyword evidence="4" id="KW-1185">Reference proteome</keyword>
<evidence type="ECO:0000313" key="3">
    <source>
        <dbReference type="EMBL" id="KAL1857009.1"/>
    </source>
</evidence>
<keyword evidence="2" id="KW-0812">Transmembrane</keyword>
<feature type="region of interest" description="Disordered" evidence="1">
    <location>
        <begin position="255"/>
        <end position="278"/>
    </location>
</feature>
<dbReference type="Proteomes" id="UP001583177">
    <property type="component" value="Unassembled WGS sequence"/>
</dbReference>
<keyword evidence="2" id="KW-0472">Membrane</keyword>
<feature type="region of interest" description="Disordered" evidence="1">
    <location>
        <begin position="295"/>
        <end position="314"/>
    </location>
</feature>
<feature type="transmembrane region" description="Helical" evidence="2">
    <location>
        <begin position="12"/>
        <end position="31"/>
    </location>
</feature>
<protein>
    <recommendedName>
        <fullName evidence="5">Integral membrane protein</fullName>
    </recommendedName>
</protein>
<feature type="transmembrane region" description="Helical" evidence="2">
    <location>
        <begin position="196"/>
        <end position="215"/>
    </location>
</feature>
<evidence type="ECO:0000313" key="4">
    <source>
        <dbReference type="Proteomes" id="UP001583177"/>
    </source>
</evidence>
<keyword evidence="2" id="KW-1133">Transmembrane helix</keyword>
<dbReference type="PANTHER" id="PTHR35179:SF1">
    <property type="entry name" value="INTEGRAL MEMBRANE PROTEIN"/>
    <property type="match status" value="1"/>
</dbReference>
<feature type="region of interest" description="Disordered" evidence="1">
    <location>
        <begin position="325"/>
        <end position="367"/>
    </location>
</feature>
<comment type="caution">
    <text evidence="3">The sequence shown here is derived from an EMBL/GenBank/DDBJ whole genome shotgun (WGS) entry which is preliminary data.</text>
</comment>
<sequence>MAAAADSDQTIASLAVGFTLGFGLLTVWEAIKQTRRSKNPRRSSYVYMIWAEIAANVAIIILANLMFHGVLGASVPVLFFILFFWVFEVQILMQIIINRIAIICETQDLIRKLKWGTAIVMTAINIAVFCIFIPAHRVPPVSNTYVEINKYWDRISKVIICLIDAGLNYYFLRIVKQRLLDQYGLMKYAPLVTFNARLMFISVLLDVLLIGLMSLPNQSVFMLFHPLVYTAKLNIEMTMASLIVKLARNGQSDAYQFDHSHSHSTPHHRNSQIPGRDPNEREVALKTFTESRVRASFSNGSDEANAPFPSGGIQRTREFQITVHHSNSGSMDESKEYANGDDEAWLTRNPGHPRDGNSDKSTKTRDS</sequence>
<proteinExistence type="predicted"/>
<gene>
    <name evidence="3" type="ORF">Daus18300_010455</name>
</gene>
<evidence type="ECO:0000256" key="2">
    <source>
        <dbReference type="SAM" id="Phobius"/>
    </source>
</evidence>
<evidence type="ECO:0008006" key="5">
    <source>
        <dbReference type="Google" id="ProtNLM"/>
    </source>
</evidence>